<gene>
    <name evidence="2" type="ORF">nbrc107696_31780</name>
</gene>
<dbReference type="EMBL" id="BJOV01000005">
    <property type="protein sequence ID" value="GEE02732.1"/>
    <property type="molecule type" value="Genomic_DNA"/>
</dbReference>
<evidence type="ECO:0000313" key="2">
    <source>
        <dbReference type="EMBL" id="GEE02732.1"/>
    </source>
</evidence>
<evidence type="ECO:0000256" key="1">
    <source>
        <dbReference type="SAM" id="Phobius"/>
    </source>
</evidence>
<comment type="caution">
    <text evidence="2">The sequence shown here is derived from an EMBL/GenBank/DDBJ whole genome shotgun (WGS) entry which is preliminary data.</text>
</comment>
<accession>A0A7I9VC09</accession>
<sequence>MSTNTNHDASTFLKQYWLPILIGVVAVVFIARNTENAQFTVFWWNIDGPLWLLLTVVTLVGFVGGWFVGRRGGR</sequence>
<dbReference type="AlphaFoldDB" id="A0A7I9VC09"/>
<name>A0A7I9VC09_9ACTN</name>
<evidence type="ECO:0000313" key="3">
    <source>
        <dbReference type="Proteomes" id="UP000444960"/>
    </source>
</evidence>
<dbReference type="OrthoDB" id="4381401at2"/>
<feature type="transmembrane region" description="Helical" evidence="1">
    <location>
        <begin position="12"/>
        <end position="30"/>
    </location>
</feature>
<evidence type="ECO:0008006" key="4">
    <source>
        <dbReference type="Google" id="ProtNLM"/>
    </source>
</evidence>
<keyword evidence="1" id="KW-0812">Transmembrane</keyword>
<dbReference type="RefSeq" id="WP_161896372.1">
    <property type="nucleotide sequence ID" value="NZ_BJOV01000005.1"/>
</dbReference>
<organism evidence="2 3">
    <name type="scientific">Gordonia spumicola</name>
    <dbReference type="NCBI Taxonomy" id="589161"/>
    <lineage>
        <taxon>Bacteria</taxon>
        <taxon>Bacillati</taxon>
        <taxon>Actinomycetota</taxon>
        <taxon>Actinomycetes</taxon>
        <taxon>Mycobacteriales</taxon>
        <taxon>Gordoniaceae</taxon>
        <taxon>Gordonia</taxon>
    </lineage>
</organism>
<proteinExistence type="predicted"/>
<keyword evidence="1" id="KW-0472">Membrane</keyword>
<keyword evidence="3" id="KW-1185">Reference proteome</keyword>
<reference evidence="3" key="1">
    <citation type="submission" date="2019-06" db="EMBL/GenBank/DDBJ databases">
        <title>Gordonia isolated from sludge of a wastewater treatment plant.</title>
        <authorList>
            <person name="Tamura T."/>
            <person name="Aoyama K."/>
            <person name="Kang Y."/>
            <person name="Saito S."/>
            <person name="Akiyama N."/>
            <person name="Yazawa K."/>
            <person name="Gonoi T."/>
            <person name="Mikami Y."/>
        </authorList>
    </citation>
    <scope>NUCLEOTIDE SEQUENCE [LARGE SCALE GENOMIC DNA]</scope>
    <source>
        <strain evidence="3">NBRC 107696</strain>
    </source>
</reference>
<keyword evidence="1" id="KW-1133">Transmembrane helix</keyword>
<protein>
    <recommendedName>
        <fullName evidence="4">Lipopolysaccharide assembly protein A domain-containing protein</fullName>
    </recommendedName>
</protein>
<dbReference type="Proteomes" id="UP000444960">
    <property type="component" value="Unassembled WGS sequence"/>
</dbReference>
<feature type="transmembrane region" description="Helical" evidence="1">
    <location>
        <begin position="50"/>
        <end position="69"/>
    </location>
</feature>